<reference evidence="2" key="1">
    <citation type="journal article" date="2017" name="Science">
        <title>Giant viruses with an expanded complement of translation system components.</title>
        <authorList>
            <person name="Schulz F."/>
            <person name="Yutin N."/>
            <person name="Ivanova N.N."/>
            <person name="Ortega D.R."/>
            <person name="Lee T.K."/>
            <person name="Vierheilig J."/>
            <person name="Daims H."/>
            <person name="Horn M."/>
            <person name="Wagner M."/>
            <person name="Jensen G.J."/>
            <person name="Kyrpides N.C."/>
            <person name="Koonin E.V."/>
            <person name="Woyke T."/>
        </authorList>
    </citation>
    <scope>NUCLEOTIDE SEQUENCE</scope>
    <source>
        <strain evidence="2">KNV1</strain>
    </source>
</reference>
<protein>
    <submittedName>
        <fullName evidence="2">HNH endonuclease</fullName>
    </submittedName>
</protein>
<dbReference type="GO" id="GO:0016788">
    <property type="term" value="F:hydrolase activity, acting on ester bonds"/>
    <property type="evidence" value="ECO:0007669"/>
    <property type="project" value="InterPro"/>
</dbReference>
<dbReference type="InterPro" id="IPR036388">
    <property type="entry name" value="WH-like_DNA-bd_sf"/>
</dbReference>
<dbReference type="Pfam" id="PF13392">
    <property type="entry name" value="HNH_3"/>
    <property type="match status" value="1"/>
</dbReference>
<dbReference type="SUPFAM" id="SSF54060">
    <property type="entry name" value="His-Me finger endonucleases"/>
    <property type="match status" value="4"/>
</dbReference>
<dbReference type="SMART" id="SM00497">
    <property type="entry name" value="IENR1"/>
    <property type="match status" value="2"/>
</dbReference>
<keyword evidence="2" id="KW-0540">Nuclease</keyword>
<dbReference type="SMART" id="SM00507">
    <property type="entry name" value="HNHc"/>
    <property type="match status" value="2"/>
</dbReference>
<dbReference type="Gene3D" id="1.10.10.10">
    <property type="entry name" value="Winged helix-like DNA-binding domain superfamily/Winged helix DNA-binding domain"/>
    <property type="match status" value="2"/>
</dbReference>
<sequence>MDNTIDEELKEKSTEEQWTEMTEFPKYYISDKGHVKSERTGKILTQIKRDYACVVILYNKVTVHKMVAKYFVPNDDPVNKVRIIHIDKNKFNNNATNLQWDVRKQSKKYKRKIEVKMNQRIIQYDLEMKQIKIWKNIYDIIDAHQYLIYHLYDCMTGKRIDAYGYVWKYEKEPEKKPDVILEKDEFFKDIGIFEGFDLSNYQISCYGKVKNIETGLFLKPKEQINYYLITLYDKNLNTINLHIHKLVAHYFVDKEEDDNAINHLDENTKNNYYKNLEWIYLEDVTKRPTQIYEYYVDPTIIKEEQWVDIEGHKNYQISTNGRVKNIKTGKILYPGLNSKYYSISLSEINDFSRYRIHRLVAKHFIPNDDLNKIIVDHKDNNKLNNYVSNLRWVTYKENRDYYVQGYMESKINEILQYDIKMNLIKEWKNKDEILQANPTYKYSTITSCLNDSKPSAYGHIWKYKNMKEETVLHPDEEFKNLGIYENKDFTEYDISNNGNVYSYPKKRYLALHDANGYNSVSIVDKNSGKSYHILVHILVAHAFIPNDDESKVLVNHIDENKKNNYYKNLEWKTPSGNVNHSLKKRLMLI</sequence>
<proteinExistence type="predicted"/>
<dbReference type="InterPro" id="IPR044925">
    <property type="entry name" value="His-Me_finger_sf"/>
</dbReference>
<accession>A0A1V0SHN8</accession>
<evidence type="ECO:0000313" key="2">
    <source>
        <dbReference type="EMBL" id="ARF11235.1"/>
    </source>
</evidence>
<dbReference type="Pfam" id="PF07463">
    <property type="entry name" value="NUMOD4"/>
    <property type="match status" value="2"/>
</dbReference>
<dbReference type="InterPro" id="IPR003615">
    <property type="entry name" value="HNH_nuc"/>
</dbReference>
<dbReference type="EMBL" id="KY684108">
    <property type="protein sequence ID" value="ARF11235.1"/>
    <property type="molecule type" value="Genomic_DNA"/>
</dbReference>
<feature type="domain" description="HNH nuclease" evidence="1">
    <location>
        <begin position="529"/>
        <end position="578"/>
    </location>
</feature>
<dbReference type="Gene3D" id="3.90.75.20">
    <property type="match status" value="4"/>
</dbReference>
<dbReference type="InterPro" id="IPR010902">
    <property type="entry name" value="NUMOD4"/>
</dbReference>
<name>A0A1V0SHN8_9VIRU</name>
<dbReference type="GO" id="GO:0004519">
    <property type="term" value="F:endonuclease activity"/>
    <property type="evidence" value="ECO:0007669"/>
    <property type="project" value="UniProtKB-KW"/>
</dbReference>
<feature type="domain" description="HNH nuclease" evidence="1">
    <location>
        <begin position="350"/>
        <end position="399"/>
    </location>
</feature>
<evidence type="ECO:0000259" key="1">
    <source>
        <dbReference type="SMART" id="SM00507"/>
    </source>
</evidence>
<gene>
    <name evidence="2" type="ORF">Klosneuvirus_1_92</name>
</gene>
<dbReference type="InterPro" id="IPR003647">
    <property type="entry name" value="Intron_nuc_1_rpt"/>
</dbReference>
<keyword evidence="2" id="KW-0378">Hydrolase</keyword>
<organism evidence="2">
    <name type="scientific">Klosneuvirus KNV1</name>
    <dbReference type="NCBI Taxonomy" id="1977640"/>
    <lineage>
        <taxon>Viruses</taxon>
        <taxon>Varidnaviria</taxon>
        <taxon>Bamfordvirae</taxon>
        <taxon>Nucleocytoviricota</taxon>
        <taxon>Megaviricetes</taxon>
        <taxon>Imitervirales</taxon>
        <taxon>Mimiviridae</taxon>
        <taxon>Klosneuvirinae</taxon>
        <taxon>Klosneuvirus</taxon>
    </lineage>
</organism>
<keyword evidence="2" id="KW-0255">Endonuclease</keyword>